<dbReference type="AlphaFoldDB" id="T1G0Q1"/>
<dbReference type="KEGG" id="hro:HELRODRAFT_71674"/>
<dbReference type="eggNOG" id="KOG4093">
    <property type="taxonomic scope" value="Eukaryota"/>
</dbReference>
<dbReference type="FunCoup" id="T1G0Q1">
    <property type="interactions" value="1161"/>
</dbReference>
<evidence type="ECO:0000259" key="1">
    <source>
        <dbReference type="Pfam" id="PF04669"/>
    </source>
</evidence>
<dbReference type="OMA" id="IQFYAFE"/>
<organism evidence="3 4">
    <name type="scientific">Helobdella robusta</name>
    <name type="common">Californian leech</name>
    <dbReference type="NCBI Taxonomy" id="6412"/>
    <lineage>
        <taxon>Eukaryota</taxon>
        <taxon>Metazoa</taxon>
        <taxon>Spiralia</taxon>
        <taxon>Lophotrochozoa</taxon>
        <taxon>Annelida</taxon>
        <taxon>Clitellata</taxon>
        <taxon>Hirudinea</taxon>
        <taxon>Rhynchobdellida</taxon>
        <taxon>Glossiphoniidae</taxon>
        <taxon>Helobdella</taxon>
    </lineage>
</organism>
<dbReference type="CTD" id="20214649"/>
<dbReference type="HOGENOM" id="CLU_103791_2_1_1"/>
<reference evidence="2 4" key="2">
    <citation type="journal article" date="2013" name="Nature">
        <title>Insights into bilaterian evolution from three spiralian genomes.</title>
        <authorList>
            <person name="Simakov O."/>
            <person name="Marletaz F."/>
            <person name="Cho S.J."/>
            <person name="Edsinger-Gonzales E."/>
            <person name="Havlak P."/>
            <person name="Hellsten U."/>
            <person name="Kuo D.H."/>
            <person name="Larsson T."/>
            <person name="Lv J."/>
            <person name="Arendt D."/>
            <person name="Savage R."/>
            <person name="Osoegawa K."/>
            <person name="de Jong P."/>
            <person name="Grimwood J."/>
            <person name="Chapman J.A."/>
            <person name="Shapiro H."/>
            <person name="Aerts A."/>
            <person name="Otillar R.P."/>
            <person name="Terry A.Y."/>
            <person name="Boore J.L."/>
            <person name="Grigoriev I.V."/>
            <person name="Lindberg D.R."/>
            <person name="Seaver E.C."/>
            <person name="Weisblat D.A."/>
            <person name="Putnam N.H."/>
            <person name="Rokhsar D.S."/>
        </authorList>
    </citation>
    <scope>NUCLEOTIDE SEQUENCE</scope>
</reference>
<dbReference type="EnsemblMetazoa" id="HelroT71674">
    <property type="protein sequence ID" value="HelroP71674"/>
    <property type="gene ID" value="HelroG71674"/>
</dbReference>
<dbReference type="InterPro" id="IPR023139">
    <property type="entry name" value="PBDC1-like_dom_sf"/>
</dbReference>
<dbReference type="GeneID" id="20214649"/>
<evidence type="ECO:0000313" key="2">
    <source>
        <dbReference type="EMBL" id="ESO11639.1"/>
    </source>
</evidence>
<dbReference type="InterPro" id="IPR021148">
    <property type="entry name" value="Polysacc_synth_dom"/>
</dbReference>
<dbReference type="Gene3D" id="1.10.3560.10">
    <property type="entry name" value="yst0336 like domain"/>
    <property type="match status" value="1"/>
</dbReference>
<dbReference type="PANTHER" id="PTHR13410">
    <property type="entry name" value="PROTEIN PBDC1"/>
    <property type="match status" value="1"/>
</dbReference>
<proteinExistence type="predicted"/>
<sequence length="158" mass="18446">SILQEPADKFGNDPSVEMMWAVKAYEHAETYFNILISVDPTKLKLCKLDNELYSKFRGKFKDLKIDKIVENDIKSEEAKQQWREFCEEFNSQVADWNMATLLRLDSSLDVSEHNTIIVPRTQFLAIEIARNREGLNSDLRTKYSPKRIKDSNNEPTEK</sequence>
<dbReference type="InterPro" id="IPR008476">
    <property type="entry name" value="PBDC1_metazoa/fungi"/>
</dbReference>
<dbReference type="EMBL" id="AMQM01002495">
    <property type="status" value="NOT_ANNOTATED_CDS"/>
    <property type="molecule type" value="Genomic_DNA"/>
</dbReference>
<dbReference type="RefSeq" id="XP_009010127.1">
    <property type="nucleotide sequence ID" value="XM_009011879.1"/>
</dbReference>
<evidence type="ECO:0000313" key="3">
    <source>
        <dbReference type="EnsemblMetazoa" id="HelroP71674"/>
    </source>
</evidence>
<dbReference type="STRING" id="6412.T1G0Q1"/>
<name>T1G0Q1_HELRO</name>
<feature type="domain" description="Polysaccharide biosynthesis" evidence="1">
    <location>
        <begin position="16"/>
        <end position="138"/>
    </location>
</feature>
<protein>
    <recommendedName>
        <fullName evidence="1">Polysaccharide biosynthesis domain-containing protein</fullName>
    </recommendedName>
</protein>
<accession>T1G0Q1</accession>
<dbReference type="EMBL" id="KB095812">
    <property type="protein sequence ID" value="ESO11639.1"/>
    <property type="molecule type" value="Genomic_DNA"/>
</dbReference>
<dbReference type="Pfam" id="PF04669">
    <property type="entry name" value="PBDC1"/>
    <property type="match status" value="1"/>
</dbReference>
<reference evidence="3" key="3">
    <citation type="submission" date="2015-06" db="UniProtKB">
        <authorList>
            <consortium name="EnsemblMetazoa"/>
        </authorList>
    </citation>
    <scope>IDENTIFICATION</scope>
</reference>
<dbReference type="OrthoDB" id="10248897at2759"/>
<keyword evidence="4" id="KW-1185">Reference proteome</keyword>
<dbReference type="PANTHER" id="PTHR13410:SF9">
    <property type="entry name" value="PROTEIN PBDC1"/>
    <property type="match status" value="1"/>
</dbReference>
<gene>
    <name evidence="3" type="primary">20214649</name>
    <name evidence="2" type="ORF">HELRODRAFT_71674</name>
</gene>
<evidence type="ECO:0000313" key="4">
    <source>
        <dbReference type="Proteomes" id="UP000015101"/>
    </source>
</evidence>
<reference evidence="4" key="1">
    <citation type="submission" date="2012-12" db="EMBL/GenBank/DDBJ databases">
        <authorList>
            <person name="Hellsten U."/>
            <person name="Grimwood J."/>
            <person name="Chapman J.A."/>
            <person name="Shapiro H."/>
            <person name="Aerts A."/>
            <person name="Otillar R.P."/>
            <person name="Terry A.Y."/>
            <person name="Boore J.L."/>
            <person name="Simakov O."/>
            <person name="Marletaz F."/>
            <person name="Cho S.-J."/>
            <person name="Edsinger-Gonzales E."/>
            <person name="Havlak P."/>
            <person name="Kuo D.-H."/>
            <person name="Larsson T."/>
            <person name="Lv J."/>
            <person name="Arendt D."/>
            <person name="Savage R."/>
            <person name="Osoegawa K."/>
            <person name="de Jong P."/>
            <person name="Lindberg D.R."/>
            <person name="Seaver E.C."/>
            <person name="Weisblat D.A."/>
            <person name="Putnam N.H."/>
            <person name="Grigoriev I.V."/>
            <person name="Rokhsar D.S."/>
        </authorList>
    </citation>
    <scope>NUCLEOTIDE SEQUENCE</scope>
</reference>
<dbReference type="Proteomes" id="UP000015101">
    <property type="component" value="Unassembled WGS sequence"/>
</dbReference>
<dbReference type="InParanoid" id="T1G0Q1"/>